<dbReference type="InterPro" id="IPR004147">
    <property type="entry name" value="ABC1_dom"/>
</dbReference>
<sequence>MSTQVIRNRITSASFRQVAATAALLTAGGGLGTYVYYRKVWLPNFIEQHIKSRRVPPKRMTKLYVAGSQDGDGLLPEVRTMPTPIFYVYAAYRIVLLFVRSIPVVWFGLLVLGKLCPPRVFYEHFHAFLLSMGPSYIKLGQWMATRPDAFPEEMCSVLSRLYDRTQPHSWAHTEEQLRIPIADGPFAGQNALRFISEIEKVPINSGSIAQIHRGKLREEIDGVPAGTEVAIKVCHPHIHEQVSADLAAMRLFVAIGNTIIPGLKYFHLEASVREFSSLIRSQLNLLVECDNIKQFRHNFRDIDGVVFPVPLASLSSPSVLLETFEEGEPLQSVECSDSNVDIAEIGCQMFLKMLFEDNFVHSDLHPGNLLLRTNRLGRAKEYYPDGKRKLPREIVVLDAGLVTTLSKHERNNFISLFAAVACGDGELGADLMLDRLPEHLKVDIPEPKREKFRQDMKEVFDLVAPEADGFKLSNIRIGMVLGKVMRTVRENNTPLDGNFASLVLTVMVGEGLGRKLVPDFNIFAEAAPYLVAFLEDGELFFLAKKLRSTYGTTALLRDSVDLVRPAKANTYVAVAKKKSTSLFERYLRWSGNLEEEIERQQHERG</sequence>
<dbReference type="AlphaFoldDB" id="T1YSU8"/>
<keyword evidence="2" id="KW-1133">Transmembrane helix</keyword>
<dbReference type="EMBL" id="KF160208">
    <property type="protein sequence ID" value="AGU67992.1"/>
    <property type="molecule type" value="Genomic_DNA"/>
</dbReference>
<feature type="transmembrane region" description="Helical" evidence="2">
    <location>
        <begin position="86"/>
        <end position="112"/>
    </location>
</feature>
<comment type="similarity">
    <text evidence="1">Belongs to the protein kinase superfamily. ADCK protein kinase family.</text>
</comment>
<dbReference type="PANTHER" id="PTHR45890:SF1">
    <property type="entry name" value="AARF DOMAIN CONTAINING KINASE 2"/>
    <property type="match status" value="1"/>
</dbReference>
<accession>T1YSU8</accession>
<protein>
    <submittedName>
        <fullName evidence="4">Ubiquinone biosynthesis protein</fullName>
    </submittedName>
</protein>
<evidence type="ECO:0000259" key="3">
    <source>
        <dbReference type="Pfam" id="PF03109"/>
    </source>
</evidence>
<name>T1YSU8_HERMU</name>
<proteinExistence type="inferred from homology"/>
<dbReference type="InterPro" id="IPR044095">
    <property type="entry name" value="ADCK2_dom"/>
</dbReference>
<dbReference type="CDD" id="cd13971">
    <property type="entry name" value="ADCK2-like"/>
    <property type="match status" value="1"/>
</dbReference>
<dbReference type="InterPro" id="IPR011009">
    <property type="entry name" value="Kinase-like_dom_sf"/>
</dbReference>
<evidence type="ECO:0000256" key="2">
    <source>
        <dbReference type="SAM" id="Phobius"/>
    </source>
</evidence>
<dbReference type="InterPro" id="IPR052402">
    <property type="entry name" value="ADCK_kinase"/>
</dbReference>
<dbReference type="PANTHER" id="PTHR45890">
    <property type="entry name" value="AARF DOMAIN CONTAINING KINASE 2 (PREDICTED)"/>
    <property type="match status" value="1"/>
</dbReference>
<keyword evidence="4" id="KW-0830">Ubiquinone</keyword>
<evidence type="ECO:0000256" key="1">
    <source>
        <dbReference type="ARBA" id="ARBA00009670"/>
    </source>
</evidence>
<feature type="transmembrane region" description="Helical" evidence="2">
    <location>
        <begin position="18"/>
        <end position="37"/>
    </location>
</feature>
<dbReference type="SUPFAM" id="SSF56112">
    <property type="entry name" value="Protein kinase-like (PK-like)"/>
    <property type="match status" value="1"/>
</dbReference>
<dbReference type="Pfam" id="PF03109">
    <property type="entry name" value="ABC1"/>
    <property type="match status" value="1"/>
</dbReference>
<keyword evidence="2" id="KW-0812">Transmembrane</keyword>
<evidence type="ECO:0000313" key="4">
    <source>
        <dbReference type="EMBL" id="AGU67992.1"/>
    </source>
</evidence>
<organism evidence="4">
    <name type="scientific">Herpetomonas muscarum</name>
    <dbReference type="NCBI Taxonomy" id="5718"/>
    <lineage>
        <taxon>Eukaryota</taxon>
        <taxon>Discoba</taxon>
        <taxon>Euglenozoa</taxon>
        <taxon>Kinetoplastea</taxon>
        <taxon>Metakinetoplastina</taxon>
        <taxon>Trypanosomatida</taxon>
        <taxon>Trypanosomatidae</taxon>
        <taxon>Herpetomonas</taxon>
    </lineage>
</organism>
<keyword evidence="2" id="KW-0472">Membrane</keyword>
<feature type="domain" description="ABC1 atypical kinase-like" evidence="3">
    <location>
        <begin position="188"/>
        <end position="424"/>
    </location>
</feature>
<reference evidence="4" key="1">
    <citation type="journal article" date="2013" name="PLoS ONE">
        <title>Biosynthesis of vitamins and cofactors in bacterium-harbouring trypanosomatids depends on the symbiotic association as revealed by genomic analyses.</title>
        <authorList>
            <person name="Klein C.C."/>
            <person name="Alves J.M."/>
            <person name="Serrano M.G."/>
            <person name="Buck G.A."/>
            <person name="Vasconcelos A.T."/>
            <person name="Sagot M.F."/>
            <person name="Teixeira M.M."/>
            <person name="Camargo E.P."/>
            <person name="Motta M.C."/>
        </authorList>
    </citation>
    <scope>NUCLEOTIDE SEQUENCE</scope>
    <source>
        <strain evidence="4">TCC001E</strain>
    </source>
</reference>